<evidence type="ECO:0000256" key="10">
    <source>
        <dbReference type="ARBA" id="ARBA00023136"/>
    </source>
</evidence>
<sequence>MLLLKRGNRILRESNERGGINLEQEVILEIKNLNKSFGPVKVLKDINIKFNKGECHALIGENGAGKSTLMKILAGAYSKDSGDIILDGEKIDATSPLAAREKGISIIYQELSLISTLSAAENIYLGRIPKKKNGLVDWNKIQQNAKVFFEEVDLNIDPNVETRTLSVAQQQLIEISRALSLNPKVVIMDEPTSSLTDNEIECLFKIIRKLKSQGITVIYISHKLEEILAICDSVTVLKDGAITGQKDIKDTTKSELVNMMVGRSLDQYYPNRTSKPANEVLFEVKDLNVGDYIKNVSFQVKRGEILGFSGLVGAGRTETMRGIFGADKLDSGHMYMEGKEIKNNTPLDAIKNKIAFVTEDRRNEGLVMKMTVRENTTLASFWTFANKFGLIKSKKEHEIANNYIEKLKTKTSGSEQCVVELSGGNQQKIVISKWLNTSAKLYIFDEPTRGIDVGAKAEIYQLIVQLAEEGNAIIVVSSELPEVIGISDRIIVMHEGQIKGSIDKSKATEENIMTLAVGGV</sequence>
<dbReference type="Gene3D" id="3.40.50.300">
    <property type="entry name" value="P-loop containing nucleotide triphosphate hydrolases"/>
    <property type="match status" value="2"/>
</dbReference>
<keyword evidence="3" id="KW-0813">Transport</keyword>
<evidence type="ECO:0000256" key="8">
    <source>
        <dbReference type="ARBA" id="ARBA00022840"/>
    </source>
</evidence>
<dbReference type="FunFam" id="3.40.50.300:FF:000126">
    <property type="entry name" value="Galactose/methyl galactoside import ATP-binding protein MglA"/>
    <property type="match status" value="1"/>
</dbReference>
<dbReference type="GO" id="GO:0005524">
    <property type="term" value="F:ATP binding"/>
    <property type="evidence" value="ECO:0007669"/>
    <property type="project" value="UniProtKB-KW"/>
</dbReference>
<dbReference type="EMBL" id="JACRTG010000016">
    <property type="protein sequence ID" value="MBC8587799.1"/>
    <property type="molecule type" value="Genomic_DNA"/>
</dbReference>
<evidence type="ECO:0000256" key="2">
    <source>
        <dbReference type="ARBA" id="ARBA00004533"/>
    </source>
</evidence>
<evidence type="ECO:0000256" key="4">
    <source>
        <dbReference type="ARBA" id="ARBA00022475"/>
    </source>
</evidence>
<evidence type="ECO:0000256" key="9">
    <source>
        <dbReference type="ARBA" id="ARBA00022967"/>
    </source>
</evidence>
<dbReference type="GO" id="GO:0015749">
    <property type="term" value="P:monosaccharide transmembrane transport"/>
    <property type="evidence" value="ECO:0007669"/>
    <property type="project" value="UniProtKB-ARBA"/>
</dbReference>
<keyword evidence="10" id="KW-0472">Membrane</keyword>
<evidence type="ECO:0000256" key="5">
    <source>
        <dbReference type="ARBA" id="ARBA00022597"/>
    </source>
</evidence>
<dbReference type="PROSITE" id="PS00211">
    <property type="entry name" value="ABC_TRANSPORTER_1"/>
    <property type="match status" value="1"/>
</dbReference>
<dbReference type="SUPFAM" id="SSF52540">
    <property type="entry name" value="P-loop containing nucleoside triphosphate hydrolases"/>
    <property type="match status" value="2"/>
</dbReference>
<keyword evidence="8 12" id="KW-0067">ATP-binding</keyword>
<dbReference type="GO" id="GO:0016887">
    <property type="term" value="F:ATP hydrolysis activity"/>
    <property type="evidence" value="ECO:0007669"/>
    <property type="project" value="InterPro"/>
</dbReference>
<dbReference type="CDD" id="cd03216">
    <property type="entry name" value="ABC_Carb_Monos_I"/>
    <property type="match status" value="1"/>
</dbReference>
<reference evidence="12" key="1">
    <citation type="submission" date="2020-08" db="EMBL/GenBank/DDBJ databases">
        <title>Genome public.</title>
        <authorList>
            <person name="Liu C."/>
            <person name="Sun Q."/>
        </authorList>
    </citation>
    <scope>NUCLEOTIDE SEQUENCE</scope>
    <source>
        <strain evidence="12">BX21</strain>
    </source>
</reference>
<evidence type="ECO:0000256" key="6">
    <source>
        <dbReference type="ARBA" id="ARBA00022737"/>
    </source>
</evidence>
<comment type="subcellular location">
    <subcellularLocation>
        <location evidence="2">Cell inner membrane</location>
    </subcellularLocation>
    <subcellularLocation>
        <location evidence="1">Cell membrane</location>
        <topology evidence="1">Peripheral membrane protein</topology>
    </subcellularLocation>
</comment>
<organism evidence="12 13">
    <name type="scientific">Paratissierella segnis</name>
    <dbReference type="NCBI Taxonomy" id="2763679"/>
    <lineage>
        <taxon>Bacteria</taxon>
        <taxon>Bacillati</taxon>
        <taxon>Bacillota</taxon>
        <taxon>Tissierellia</taxon>
        <taxon>Tissierellales</taxon>
        <taxon>Tissierellaceae</taxon>
        <taxon>Paratissierella</taxon>
    </lineage>
</organism>
<evidence type="ECO:0000256" key="1">
    <source>
        <dbReference type="ARBA" id="ARBA00004202"/>
    </source>
</evidence>
<comment type="caution">
    <text evidence="12">The sequence shown here is derived from an EMBL/GenBank/DDBJ whole genome shotgun (WGS) entry which is preliminary data.</text>
</comment>
<dbReference type="InterPro" id="IPR017871">
    <property type="entry name" value="ABC_transporter-like_CS"/>
</dbReference>
<dbReference type="InterPro" id="IPR003593">
    <property type="entry name" value="AAA+_ATPase"/>
</dbReference>
<gene>
    <name evidence="12" type="ORF">H8707_06070</name>
</gene>
<accession>A0A926EWW3</accession>
<dbReference type="InterPro" id="IPR050107">
    <property type="entry name" value="ABC_carbohydrate_import_ATPase"/>
</dbReference>
<protein>
    <submittedName>
        <fullName evidence="12">Sugar ABC transporter ATP-binding protein</fullName>
    </submittedName>
</protein>
<evidence type="ECO:0000256" key="7">
    <source>
        <dbReference type="ARBA" id="ARBA00022741"/>
    </source>
</evidence>
<dbReference type="Pfam" id="PF00005">
    <property type="entry name" value="ABC_tran"/>
    <property type="match status" value="2"/>
</dbReference>
<name>A0A926EWW3_9FIRM</name>
<evidence type="ECO:0000259" key="11">
    <source>
        <dbReference type="PROSITE" id="PS50893"/>
    </source>
</evidence>
<dbReference type="InterPro" id="IPR027417">
    <property type="entry name" value="P-loop_NTPase"/>
</dbReference>
<dbReference type="PROSITE" id="PS50893">
    <property type="entry name" value="ABC_TRANSPORTER_2"/>
    <property type="match status" value="2"/>
</dbReference>
<dbReference type="PANTHER" id="PTHR43790">
    <property type="entry name" value="CARBOHYDRATE TRANSPORT ATP-BINDING PROTEIN MG119-RELATED"/>
    <property type="match status" value="1"/>
</dbReference>
<evidence type="ECO:0000256" key="3">
    <source>
        <dbReference type="ARBA" id="ARBA00022448"/>
    </source>
</evidence>
<keyword evidence="13" id="KW-1185">Reference proteome</keyword>
<dbReference type="SMART" id="SM00382">
    <property type="entry name" value="AAA"/>
    <property type="match status" value="2"/>
</dbReference>
<dbReference type="AlphaFoldDB" id="A0A926EWW3"/>
<keyword evidence="7" id="KW-0547">Nucleotide-binding</keyword>
<dbReference type="Proteomes" id="UP000601171">
    <property type="component" value="Unassembled WGS sequence"/>
</dbReference>
<proteinExistence type="predicted"/>
<keyword evidence="5" id="KW-0762">Sugar transport</keyword>
<feature type="domain" description="ABC transporter" evidence="11">
    <location>
        <begin position="28"/>
        <end position="264"/>
    </location>
</feature>
<keyword evidence="4" id="KW-1003">Cell membrane</keyword>
<feature type="domain" description="ABC transporter" evidence="11">
    <location>
        <begin position="275"/>
        <end position="520"/>
    </location>
</feature>
<evidence type="ECO:0000313" key="13">
    <source>
        <dbReference type="Proteomes" id="UP000601171"/>
    </source>
</evidence>
<dbReference type="PANTHER" id="PTHR43790:SF3">
    <property type="entry name" value="D-ALLOSE IMPORT ATP-BINDING PROTEIN ALSA-RELATED"/>
    <property type="match status" value="1"/>
</dbReference>
<dbReference type="CDD" id="cd03215">
    <property type="entry name" value="ABC_Carb_Monos_II"/>
    <property type="match status" value="1"/>
</dbReference>
<dbReference type="GO" id="GO:0005886">
    <property type="term" value="C:plasma membrane"/>
    <property type="evidence" value="ECO:0007669"/>
    <property type="project" value="UniProtKB-SubCell"/>
</dbReference>
<keyword evidence="6" id="KW-0677">Repeat</keyword>
<evidence type="ECO:0000313" key="12">
    <source>
        <dbReference type="EMBL" id="MBC8587799.1"/>
    </source>
</evidence>
<keyword evidence="9" id="KW-1278">Translocase</keyword>
<dbReference type="InterPro" id="IPR003439">
    <property type="entry name" value="ABC_transporter-like_ATP-bd"/>
</dbReference>
<dbReference type="FunFam" id="3.40.50.300:FF:000127">
    <property type="entry name" value="Ribose import ATP-binding protein RbsA"/>
    <property type="match status" value="1"/>
</dbReference>